<reference evidence="1 2" key="1">
    <citation type="submission" date="2014-01" db="EMBL/GenBank/DDBJ databases">
        <title>Sulfitobacter sp. H3 (MCCC 1A00686) Genome Sequencing.</title>
        <authorList>
            <person name="Lai Q."/>
            <person name="Hong Z."/>
        </authorList>
    </citation>
    <scope>NUCLEOTIDE SEQUENCE [LARGE SCALE GENOMIC DNA]</scope>
    <source>
        <strain evidence="1 2">H3</strain>
    </source>
</reference>
<comment type="caution">
    <text evidence="1">The sequence shown here is derived from an EMBL/GenBank/DDBJ whole genome shotgun (WGS) entry which is preliminary data.</text>
</comment>
<organism evidence="1 2">
    <name type="scientific">Pseudosulfitobacter pseudonitzschiae</name>
    <dbReference type="NCBI Taxonomy" id="1402135"/>
    <lineage>
        <taxon>Bacteria</taxon>
        <taxon>Pseudomonadati</taxon>
        <taxon>Pseudomonadota</taxon>
        <taxon>Alphaproteobacteria</taxon>
        <taxon>Rhodobacterales</taxon>
        <taxon>Roseobacteraceae</taxon>
        <taxon>Pseudosulfitobacter</taxon>
    </lineage>
</organism>
<dbReference type="Gene3D" id="3.40.50.2000">
    <property type="entry name" value="Glycogen Phosphorylase B"/>
    <property type="match status" value="2"/>
</dbReference>
<accession>A0A073J0U0</accession>
<name>A0A073J0U0_9RHOB</name>
<dbReference type="OrthoDB" id="9807414at2"/>
<evidence type="ECO:0000313" key="2">
    <source>
        <dbReference type="Proteomes" id="UP000027746"/>
    </source>
</evidence>
<evidence type="ECO:0000313" key="1">
    <source>
        <dbReference type="EMBL" id="KEJ95574.1"/>
    </source>
</evidence>
<dbReference type="PANTHER" id="PTHR45947">
    <property type="entry name" value="SULFOQUINOVOSYL TRANSFERASE SQD2"/>
    <property type="match status" value="1"/>
</dbReference>
<keyword evidence="2" id="KW-1185">Reference proteome</keyword>
<dbReference type="GeneID" id="68871532"/>
<dbReference type="Pfam" id="PF13692">
    <property type="entry name" value="Glyco_trans_1_4"/>
    <property type="match status" value="1"/>
</dbReference>
<gene>
    <name evidence="1" type="ORF">SUH3_21555</name>
</gene>
<dbReference type="EMBL" id="JAMD01000006">
    <property type="protein sequence ID" value="KEJ95574.1"/>
    <property type="molecule type" value="Genomic_DNA"/>
</dbReference>
<sequence length="412" mass="44979">MTRVLPDRVVIISDFSHVRGGASKLAVTEAGLLVAQGVPVTFFCGDDVGDLPASVEAVALNGKTLLEAGKAAAAVNGLWNRAAHRILSDWIDLNDTPRTIYHVHGYQQTLSPSVLGPLSRVRTRVVMHAHDYFLACPNGAFFDFQSSTTCTKQPLSMSCVTRHCDKRNYPQKLWRVSRQSIQNSARARLLPEATTLLIHRDMERYLFPRGTKGRIRVIPNPAKPLLPAPIHAEDNHDIVYVGDIHAYKGVELLARAGRQAKLSIRFLGAGQDLEALRAAYPEHRFDGWQTREGLAAAMADARLLVSPTLGPEPFGLAPAEALLSGIPVLLSDSMLLAKSIQQADMGMSFTAGHFDGLVHMLEWLAHDDQLIGTLSRNAADQGHTLSLSQTEWGAALLAVFKELLVDQLEAVV</sequence>
<dbReference type="InterPro" id="IPR050194">
    <property type="entry name" value="Glycosyltransferase_grp1"/>
</dbReference>
<dbReference type="RefSeq" id="WP_051694397.1">
    <property type="nucleotide sequence ID" value="NZ_CP054599.1"/>
</dbReference>
<dbReference type="SUPFAM" id="SSF53756">
    <property type="entry name" value="UDP-Glycosyltransferase/glycogen phosphorylase"/>
    <property type="match status" value="1"/>
</dbReference>
<proteinExistence type="predicted"/>
<dbReference type="AlphaFoldDB" id="A0A073J0U0"/>
<dbReference type="GO" id="GO:0016757">
    <property type="term" value="F:glycosyltransferase activity"/>
    <property type="evidence" value="ECO:0007669"/>
    <property type="project" value="TreeGrafter"/>
</dbReference>
<dbReference type="Proteomes" id="UP000027746">
    <property type="component" value="Unassembled WGS sequence"/>
</dbReference>
<protein>
    <recommendedName>
        <fullName evidence="3">Glycosyl transferase family 1</fullName>
    </recommendedName>
</protein>
<dbReference type="CDD" id="cd03801">
    <property type="entry name" value="GT4_PimA-like"/>
    <property type="match status" value="1"/>
</dbReference>
<dbReference type="PANTHER" id="PTHR45947:SF3">
    <property type="entry name" value="SULFOQUINOVOSYL TRANSFERASE SQD2"/>
    <property type="match status" value="1"/>
</dbReference>
<evidence type="ECO:0008006" key="3">
    <source>
        <dbReference type="Google" id="ProtNLM"/>
    </source>
</evidence>